<dbReference type="Pfam" id="PF00296">
    <property type="entry name" value="Bac_luciferase"/>
    <property type="match status" value="1"/>
</dbReference>
<sequence length="438" mass="48082">MAKREAILSVIYDAWGGMHPGAWRHPDAPKDPAMDFQHIKYLAQTAERGKLHAFFLADSLAYALEKDPQVLSLTSNVARFEPFTLCTALAMATQHIGLALTASTTYSEPFNIARMFASLDHLSGGRAGWNIVTSTGEAGANFNGFQPGRDDRYKRASEFYDVVAGLWDGLEDDAFLYDKAGGRFFDPEKIKSLNHKGEFYQVEGPLNISRPPQGHPVICQAGSSPAGLAFATRVAEILFTYGLDLEASKALYKEIKSMAAANGRDPDHIKVLPSLGIVLGHTQEEADAKLAQIDALADPQIGIERLKGLIDYDLAPHDLDGPVPEIPQTQSWSKTMQDYYLGMAREQNLTVRQLSLMAMRFDAVAMSAQAAADHIENYVVNEAADGFNISFADASGSLEILVDEVVPELQRRGVFRQDYQGTSFREDLGIPRPSARPQ</sequence>
<comment type="similarity">
    <text evidence="5">Belongs to the NtaA/SnaA/DszA monooxygenase family.</text>
</comment>
<keyword evidence="2" id="KW-0288">FMN</keyword>
<evidence type="ECO:0000313" key="8">
    <source>
        <dbReference type="Proteomes" id="UP000199576"/>
    </source>
</evidence>
<keyword evidence="1" id="KW-0285">Flavoprotein</keyword>
<feature type="domain" description="Luciferase-like" evidence="6">
    <location>
        <begin position="24"/>
        <end position="294"/>
    </location>
</feature>
<reference evidence="7 8" key="1">
    <citation type="submission" date="2016-10" db="EMBL/GenBank/DDBJ databases">
        <authorList>
            <person name="Varghese N."/>
            <person name="Submissions S."/>
        </authorList>
    </citation>
    <scope>NUCLEOTIDE SEQUENCE [LARGE SCALE GENOMIC DNA]</scope>
    <source>
        <strain evidence="7 8">BS2981</strain>
    </source>
</reference>
<dbReference type="PANTHER" id="PTHR30011:SF16">
    <property type="entry name" value="C2H2 FINGER DOMAIN TRANSCRIPTION FACTOR (EUROFUNG)-RELATED"/>
    <property type="match status" value="1"/>
</dbReference>
<dbReference type="SUPFAM" id="SSF51679">
    <property type="entry name" value="Bacterial luciferase-like"/>
    <property type="match status" value="1"/>
</dbReference>
<keyword evidence="3" id="KW-0560">Oxidoreductase</keyword>
<name>A0ABY0URU9_PSECE</name>
<dbReference type="PIRSF" id="PIRSF000337">
    <property type="entry name" value="NTA_MOA"/>
    <property type="match status" value="1"/>
</dbReference>
<dbReference type="RefSeq" id="WP_197678434.1">
    <property type="nucleotide sequence ID" value="NZ_LT629753.1"/>
</dbReference>
<organism evidence="7 8">
    <name type="scientific">Pseudomonas cedrina</name>
    <dbReference type="NCBI Taxonomy" id="651740"/>
    <lineage>
        <taxon>Bacteria</taxon>
        <taxon>Pseudomonadati</taxon>
        <taxon>Pseudomonadota</taxon>
        <taxon>Gammaproteobacteria</taxon>
        <taxon>Pseudomonadales</taxon>
        <taxon>Pseudomonadaceae</taxon>
        <taxon>Pseudomonas</taxon>
    </lineage>
</organism>
<dbReference type="GO" id="GO:0004497">
    <property type="term" value="F:monooxygenase activity"/>
    <property type="evidence" value="ECO:0007669"/>
    <property type="project" value="UniProtKB-KW"/>
</dbReference>
<keyword evidence="4 7" id="KW-0503">Monooxygenase</keyword>
<keyword evidence="8" id="KW-1185">Reference proteome</keyword>
<dbReference type="Gene3D" id="3.20.20.30">
    <property type="entry name" value="Luciferase-like domain"/>
    <property type="match status" value="1"/>
</dbReference>
<dbReference type="InterPro" id="IPR016215">
    <property type="entry name" value="NTA_MOA"/>
</dbReference>
<evidence type="ECO:0000256" key="3">
    <source>
        <dbReference type="ARBA" id="ARBA00023002"/>
    </source>
</evidence>
<protein>
    <submittedName>
        <fullName evidence="7">FMN-dependent oxidoreductase, nitrilotriacetate monooxygenase family</fullName>
    </submittedName>
</protein>
<dbReference type="EMBL" id="LT629753">
    <property type="protein sequence ID" value="SDT08939.1"/>
    <property type="molecule type" value="Genomic_DNA"/>
</dbReference>
<proteinExistence type="inferred from homology"/>
<evidence type="ECO:0000256" key="1">
    <source>
        <dbReference type="ARBA" id="ARBA00022630"/>
    </source>
</evidence>
<dbReference type="CDD" id="cd01095">
    <property type="entry name" value="Nitrilotriacetate_monoxgenase"/>
    <property type="match status" value="1"/>
</dbReference>
<gene>
    <name evidence="7" type="ORF">SAMN04490182_3249</name>
</gene>
<dbReference type="PANTHER" id="PTHR30011">
    <property type="entry name" value="ALKANESULFONATE MONOOXYGENASE-RELATED"/>
    <property type="match status" value="1"/>
</dbReference>
<dbReference type="InterPro" id="IPR051260">
    <property type="entry name" value="Diverse_substr_monoxygenases"/>
</dbReference>
<dbReference type="InterPro" id="IPR036661">
    <property type="entry name" value="Luciferase-like_sf"/>
</dbReference>
<evidence type="ECO:0000313" key="7">
    <source>
        <dbReference type="EMBL" id="SDT08939.1"/>
    </source>
</evidence>
<dbReference type="NCBIfam" id="TIGR03860">
    <property type="entry name" value="FMN_nitrolo"/>
    <property type="match status" value="1"/>
</dbReference>
<evidence type="ECO:0000256" key="2">
    <source>
        <dbReference type="ARBA" id="ARBA00022643"/>
    </source>
</evidence>
<dbReference type="InterPro" id="IPR011251">
    <property type="entry name" value="Luciferase-like_dom"/>
</dbReference>
<dbReference type="Proteomes" id="UP000199576">
    <property type="component" value="Chromosome I"/>
</dbReference>
<evidence type="ECO:0000259" key="6">
    <source>
        <dbReference type="Pfam" id="PF00296"/>
    </source>
</evidence>
<evidence type="ECO:0000256" key="5">
    <source>
        <dbReference type="ARBA" id="ARBA00033748"/>
    </source>
</evidence>
<accession>A0ABY0URU9</accession>
<evidence type="ECO:0000256" key="4">
    <source>
        <dbReference type="ARBA" id="ARBA00023033"/>
    </source>
</evidence>